<dbReference type="InterPro" id="IPR006379">
    <property type="entry name" value="HAD-SF_hydro_IIB"/>
</dbReference>
<dbReference type="GO" id="GO:0016791">
    <property type="term" value="F:phosphatase activity"/>
    <property type="evidence" value="ECO:0007669"/>
    <property type="project" value="UniProtKB-ARBA"/>
</dbReference>
<name>A0A6L5X5M2_9FIRM</name>
<sequence>MQNSSYKKILFSDIDETLVTTDKRLTDENRSAIMHFLDTGNALAVSTGRALAGALHLMEHLGLTGRKGVYLCAYNGSQIYDVYAGRTLYRRGLDAEDVRLVNRCAKEYGIHLQAYSDTAVLTETDDDNLRQYCEIQHLPFEIVPDLADAVKLPTGKLLAIDFSDPSRVQTFCTLLRGRLSGKMNVFLSNEFLLEIVPNGIDKGFSVSFLAKELSVPIENTISAGDQENDIPMIIAAGHGCAVSNGIQALKDAADYVTEHDNNHSAIAEILRKFG</sequence>
<dbReference type="NCBIfam" id="TIGR00099">
    <property type="entry name" value="Cof-subfamily"/>
    <property type="match status" value="1"/>
</dbReference>
<dbReference type="Gene3D" id="3.40.50.1000">
    <property type="entry name" value="HAD superfamily/HAD-like"/>
    <property type="match status" value="1"/>
</dbReference>
<protein>
    <submittedName>
        <fullName evidence="1">HAD family phosphatase</fullName>
    </submittedName>
</protein>
<dbReference type="Gene3D" id="3.30.1240.10">
    <property type="match status" value="1"/>
</dbReference>
<dbReference type="NCBIfam" id="TIGR01484">
    <property type="entry name" value="HAD-SF-IIB"/>
    <property type="match status" value="1"/>
</dbReference>
<gene>
    <name evidence="1" type="ORF">FYJ35_04065</name>
</gene>
<dbReference type="Proteomes" id="UP000481852">
    <property type="component" value="Unassembled WGS sequence"/>
</dbReference>
<dbReference type="GO" id="GO:0005829">
    <property type="term" value="C:cytosol"/>
    <property type="evidence" value="ECO:0007669"/>
    <property type="project" value="TreeGrafter"/>
</dbReference>
<proteinExistence type="predicted"/>
<dbReference type="SFLD" id="SFLDS00003">
    <property type="entry name" value="Haloacid_Dehalogenase"/>
    <property type="match status" value="1"/>
</dbReference>
<dbReference type="SFLD" id="SFLDG01140">
    <property type="entry name" value="C2.B:_Phosphomannomutase_and_P"/>
    <property type="match status" value="1"/>
</dbReference>
<dbReference type="InterPro" id="IPR023214">
    <property type="entry name" value="HAD_sf"/>
</dbReference>
<dbReference type="SUPFAM" id="SSF56784">
    <property type="entry name" value="HAD-like"/>
    <property type="match status" value="1"/>
</dbReference>
<evidence type="ECO:0000313" key="1">
    <source>
        <dbReference type="EMBL" id="MSS14226.1"/>
    </source>
</evidence>
<dbReference type="InterPro" id="IPR000150">
    <property type="entry name" value="Cof"/>
</dbReference>
<dbReference type="PANTHER" id="PTHR10000">
    <property type="entry name" value="PHOSPHOSERINE PHOSPHATASE"/>
    <property type="match status" value="1"/>
</dbReference>
<dbReference type="GO" id="GO:0000287">
    <property type="term" value="F:magnesium ion binding"/>
    <property type="evidence" value="ECO:0007669"/>
    <property type="project" value="TreeGrafter"/>
</dbReference>
<reference evidence="1 2" key="1">
    <citation type="submission" date="2019-08" db="EMBL/GenBank/DDBJ databases">
        <title>In-depth cultivation of the pig gut microbiome towards novel bacterial diversity and tailored functional studies.</title>
        <authorList>
            <person name="Wylensek D."/>
            <person name="Hitch T.C.A."/>
            <person name="Clavel T."/>
        </authorList>
    </citation>
    <scope>NUCLEOTIDE SEQUENCE [LARGE SCALE GENOMIC DNA]</scope>
    <source>
        <strain evidence="1 2">Oil+RF-744-WCA-WT-11</strain>
    </source>
</reference>
<dbReference type="Pfam" id="PF08282">
    <property type="entry name" value="Hydrolase_3"/>
    <property type="match status" value="1"/>
</dbReference>
<keyword evidence="2" id="KW-1185">Reference proteome</keyword>
<evidence type="ECO:0000313" key="2">
    <source>
        <dbReference type="Proteomes" id="UP000481852"/>
    </source>
</evidence>
<accession>A0A6L5X5M2</accession>
<comment type="caution">
    <text evidence="1">The sequence shown here is derived from an EMBL/GenBank/DDBJ whole genome shotgun (WGS) entry which is preliminary data.</text>
</comment>
<dbReference type="RefSeq" id="WP_154523586.1">
    <property type="nucleotide sequence ID" value="NZ_VULZ01000003.1"/>
</dbReference>
<organism evidence="1 2">
    <name type="scientific">Porcincola intestinalis</name>
    <dbReference type="NCBI Taxonomy" id="2606632"/>
    <lineage>
        <taxon>Bacteria</taxon>
        <taxon>Bacillati</taxon>
        <taxon>Bacillota</taxon>
        <taxon>Clostridia</taxon>
        <taxon>Lachnospirales</taxon>
        <taxon>Lachnospiraceae</taxon>
        <taxon>Porcincola</taxon>
    </lineage>
</organism>
<dbReference type="AlphaFoldDB" id="A0A6L5X5M2"/>
<dbReference type="EMBL" id="VULZ01000003">
    <property type="protein sequence ID" value="MSS14226.1"/>
    <property type="molecule type" value="Genomic_DNA"/>
</dbReference>
<dbReference type="CDD" id="cd07516">
    <property type="entry name" value="HAD_Pase"/>
    <property type="match status" value="1"/>
</dbReference>
<dbReference type="PANTHER" id="PTHR10000:SF8">
    <property type="entry name" value="HAD SUPERFAMILY HYDROLASE-LIKE, TYPE 3"/>
    <property type="match status" value="1"/>
</dbReference>
<dbReference type="InterPro" id="IPR036412">
    <property type="entry name" value="HAD-like_sf"/>
</dbReference>